<dbReference type="EMBL" id="BTGC01000003">
    <property type="protein sequence ID" value="GMM49873.1"/>
    <property type="molecule type" value="Genomic_DNA"/>
</dbReference>
<sequence length="198" mass="23152">MPLFLFIEPKWQLSYENSEIIILDLETPSVYYTFDEVPSKEIIDALHAKIDEQCLESKNQDQDKTDANYAVQVKENRNGNIITIELIELDGRFHLSIQRKLKLSLELKPIKLMLTRNVNAKRYLDVQRSLSNSWMVMASENKSLVSTNKEQRQIINDMVEEKQKYQDLMLRKVAAILEERRVQLNAIKSQIPNPDDSK</sequence>
<reference evidence="1 2" key="1">
    <citation type="journal article" date="2023" name="Elife">
        <title>Identification of key yeast species and microbe-microbe interactions impacting larval growth of Drosophila in the wild.</title>
        <authorList>
            <person name="Mure A."/>
            <person name="Sugiura Y."/>
            <person name="Maeda R."/>
            <person name="Honda K."/>
            <person name="Sakurai N."/>
            <person name="Takahashi Y."/>
            <person name="Watada M."/>
            <person name="Katoh T."/>
            <person name="Gotoh A."/>
            <person name="Gotoh Y."/>
            <person name="Taniguchi I."/>
            <person name="Nakamura K."/>
            <person name="Hayashi T."/>
            <person name="Katayama T."/>
            <person name="Uemura T."/>
            <person name="Hattori Y."/>
        </authorList>
    </citation>
    <scope>NUCLEOTIDE SEQUENCE [LARGE SCALE GENOMIC DNA]</scope>
    <source>
        <strain evidence="1 2">SB-73</strain>
    </source>
</reference>
<accession>A0AAV5RGI5</accession>
<name>A0AAV5RGI5_STABA</name>
<evidence type="ECO:0000313" key="1">
    <source>
        <dbReference type="EMBL" id="GMM49873.1"/>
    </source>
</evidence>
<dbReference type="AlphaFoldDB" id="A0AAV5RGI5"/>
<protein>
    <submittedName>
        <fullName evidence="1">Uncharacterized protein</fullName>
    </submittedName>
</protein>
<proteinExistence type="predicted"/>
<comment type="caution">
    <text evidence="1">The sequence shown here is derived from an EMBL/GenBank/DDBJ whole genome shotgun (WGS) entry which is preliminary data.</text>
</comment>
<organism evidence="1 2">
    <name type="scientific">Starmerella bacillaris</name>
    <name type="common">Yeast</name>
    <name type="synonym">Candida zemplinina</name>
    <dbReference type="NCBI Taxonomy" id="1247836"/>
    <lineage>
        <taxon>Eukaryota</taxon>
        <taxon>Fungi</taxon>
        <taxon>Dikarya</taxon>
        <taxon>Ascomycota</taxon>
        <taxon>Saccharomycotina</taxon>
        <taxon>Dipodascomycetes</taxon>
        <taxon>Dipodascales</taxon>
        <taxon>Trichomonascaceae</taxon>
        <taxon>Starmerella</taxon>
    </lineage>
</organism>
<dbReference type="Proteomes" id="UP001362899">
    <property type="component" value="Unassembled WGS sequence"/>
</dbReference>
<evidence type="ECO:0000313" key="2">
    <source>
        <dbReference type="Proteomes" id="UP001362899"/>
    </source>
</evidence>
<gene>
    <name evidence="1" type="ORF">DASB73_008310</name>
</gene>
<keyword evidence="2" id="KW-1185">Reference proteome</keyword>